<name>A0AAV6Z4A5_ENGPU</name>
<proteinExistence type="predicted"/>
<feature type="compositionally biased region" description="Basic and acidic residues" evidence="1">
    <location>
        <begin position="50"/>
        <end position="59"/>
    </location>
</feature>
<feature type="region of interest" description="Disordered" evidence="1">
    <location>
        <begin position="44"/>
        <end position="89"/>
    </location>
</feature>
<accession>A0AAV6Z4A5</accession>
<comment type="caution">
    <text evidence="2">The sequence shown here is derived from an EMBL/GenBank/DDBJ whole genome shotgun (WGS) entry which is preliminary data.</text>
</comment>
<evidence type="ECO:0000313" key="2">
    <source>
        <dbReference type="EMBL" id="KAG8544404.1"/>
    </source>
</evidence>
<sequence length="100" mass="11327">MKVPNTWIRACALGFIRRGRLSENGDFPGRRSAQAPAAPELMAPGVHTGRVMEGRNDPVRRHRRWRQQPFPEHPPGRTPQSELRPKHPSFLIALSNNCAE</sequence>
<keyword evidence="3" id="KW-1185">Reference proteome</keyword>
<gene>
    <name evidence="2" type="ORF">GDO81_022548</name>
</gene>
<dbReference type="EMBL" id="WNYA01002310">
    <property type="protein sequence ID" value="KAG8544404.1"/>
    <property type="molecule type" value="Genomic_DNA"/>
</dbReference>
<dbReference type="EMBL" id="WNYA01002310">
    <property type="protein sequence ID" value="KAG8544405.1"/>
    <property type="molecule type" value="Genomic_DNA"/>
</dbReference>
<dbReference type="AlphaFoldDB" id="A0AAV6Z4A5"/>
<organism evidence="2 3">
    <name type="scientific">Engystomops pustulosus</name>
    <name type="common">Tungara frog</name>
    <name type="synonym">Physalaemus pustulosus</name>
    <dbReference type="NCBI Taxonomy" id="76066"/>
    <lineage>
        <taxon>Eukaryota</taxon>
        <taxon>Metazoa</taxon>
        <taxon>Chordata</taxon>
        <taxon>Craniata</taxon>
        <taxon>Vertebrata</taxon>
        <taxon>Euteleostomi</taxon>
        <taxon>Amphibia</taxon>
        <taxon>Batrachia</taxon>
        <taxon>Anura</taxon>
        <taxon>Neobatrachia</taxon>
        <taxon>Hyloidea</taxon>
        <taxon>Leptodactylidae</taxon>
        <taxon>Leiuperinae</taxon>
        <taxon>Engystomops</taxon>
    </lineage>
</organism>
<evidence type="ECO:0000256" key="1">
    <source>
        <dbReference type="SAM" id="MobiDB-lite"/>
    </source>
</evidence>
<evidence type="ECO:0000313" key="3">
    <source>
        <dbReference type="Proteomes" id="UP000824782"/>
    </source>
</evidence>
<protein>
    <submittedName>
        <fullName evidence="2">Uncharacterized protein</fullName>
    </submittedName>
</protein>
<dbReference type="Proteomes" id="UP000824782">
    <property type="component" value="Unassembled WGS sequence"/>
</dbReference>
<reference evidence="2" key="1">
    <citation type="thesis" date="2020" institute="ProQuest LLC" country="789 East Eisenhower Parkway, Ann Arbor, MI, USA">
        <title>Comparative Genomics and Chromosome Evolution.</title>
        <authorList>
            <person name="Mudd A.B."/>
        </authorList>
    </citation>
    <scope>NUCLEOTIDE SEQUENCE</scope>
    <source>
        <strain evidence="2">237g6f4</strain>
        <tissue evidence="2">Blood</tissue>
    </source>
</reference>